<evidence type="ECO:0000256" key="14">
    <source>
        <dbReference type="SAM" id="Phobius"/>
    </source>
</evidence>
<evidence type="ECO:0000256" key="2">
    <source>
        <dbReference type="ARBA" id="ARBA00004370"/>
    </source>
</evidence>
<dbReference type="PANTHER" id="PTHR43047:SF63">
    <property type="entry name" value="HISTIDINE KINASE"/>
    <property type="match status" value="1"/>
</dbReference>
<evidence type="ECO:0000256" key="13">
    <source>
        <dbReference type="SAM" id="Coils"/>
    </source>
</evidence>
<dbReference type="GO" id="GO:0000155">
    <property type="term" value="F:phosphorelay sensor kinase activity"/>
    <property type="evidence" value="ECO:0007669"/>
    <property type="project" value="InterPro"/>
</dbReference>
<evidence type="ECO:0000256" key="3">
    <source>
        <dbReference type="ARBA" id="ARBA00012438"/>
    </source>
</evidence>
<keyword evidence="4" id="KW-0597">Phosphoprotein</keyword>
<comment type="subcellular location">
    <subcellularLocation>
        <location evidence="2">Membrane</location>
    </subcellularLocation>
</comment>
<keyword evidence="10 14" id="KW-1133">Transmembrane helix</keyword>
<dbReference type="InterPro" id="IPR042240">
    <property type="entry name" value="CHASE_sf"/>
</dbReference>
<dbReference type="EC" id="2.7.13.3" evidence="3"/>
<evidence type="ECO:0000259" key="16">
    <source>
        <dbReference type="PROSITE" id="PS50112"/>
    </source>
</evidence>
<dbReference type="GO" id="GO:0006355">
    <property type="term" value="P:regulation of DNA-templated transcription"/>
    <property type="evidence" value="ECO:0007669"/>
    <property type="project" value="InterPro"/>
</dbReference>
<dbReference type="GO" id="GO:0005886">
    <property type="term" value="C:plasma membrane"/>
    <property type="evidence" value="ECO:0007669"/>
    <property type="project" value="TreeGrafter"/>
</dbReference>
<dbReference type="InterPro" id="IPR001610">
    <property type="entry name" value="PAC"/>
</dbReference>
<dbReference type="GO" id="GO:0005524">
    <property type="term" value="F:ATP binding"/>
    <property type="evidence" value="ECO:0007669"/>
    <property type="project" value="UniProtKB-KW"/>
</dbReference>
<dbReference type="Gene3D" id="3.30.565.10">
    <property type="entry name" value="Histidine kinase-like ATPase, C-terminal domain"/>
    <property type="match status" value="1"/>
</dbReference>
<evidence type="ECO:0000256" key="4">
    <source>
        <dbReference type="ARBA" id="ARBA00022553"/>
    </source>
</evidence>
<evidence type="ECO:0000256" key="11">
    <source>
        <dbReference type="ARBA" id="ARBA00023012"/>
    </source>
</evidence>
<keyword evidence="6 14" id="KW-0812">Transmembrane</keyword>
<dbReference type="SUPFAM" id="SSF47384">
    <property type="entry name" value="Homodimeric domain of signal transducing histidine kinase"/>
    <property type="match status" value="1"/>
</dbReference>
<gene>
    <name evidence="19" type="ORF">FKG95_04100</name>
</gene>
<dbReference type="InterPro" id="IPR003594">
    <property type="entry name" value="HATPase_dom"/>
</dbReference>
<dbReference type="SMART" id="SM00086">
    <property type="entry name" value="PAC"/>
    <property type="match status" value="2"/>
</dbReference>
<sequence length="797" mass="88702">MKMSRPKTLSRYFPLAVFLCLASAVLGVSWFLSHNQTAAIRNEANLIGQQTAGQLEDHIANHLSIIEHIRNLWMKGQINNHDAYVETVESLQLQFSGFQAINWVNPEGVIQWVAPVAGNGPALGANLAEHPIAGELMERTLRSNRDMATRPVMLLQGGKGFTTFYPLIRDGRLEGYLNGVFRVESLMTEALAQVARSDYRITIRDGEHALYSRGTASGDDAFTTTHSVKLLNRTWDLSLTPGPDSIAAQSMNADKIVLVLGLLLSIGLAYLLRLVTLRQEALWAAEESYSGLFENATEGIYRSLPDGTCIGCNPAMVKLNGFTRESELLTAVSSESNSWYVDAGRREEFFRLINRDGRIDNFISEVHRLSDGQRIWVSENAYVIRDEDGEVLGYQGTVMDITERRRANEILRREREFVVAMLDTAEALICVIDMDGQVVRFNKACERLSGYSLSEVIGRPVYDFVIPDQDHDSLKNMLSSLRMGVYPNTHLNYWTCRKGGQRLIEWSNTALRDESGKVAYCVAIGIDVTERKQAEEDLQLAKEEAESANRAKSEFLANMSHELRTPLNAVIGFAEILENQMFGEMGDSRYGDYARDIRTSATHLLGIINNILDLSKVEAGRLELIDAPTDVADVLSSCLNIVKAMTHANEVSFRIEADADLPYLMTDERMLRQILLNILSNALKFTPAGGRITVTLKNEPEKDAYRIIIADTGIGMTAENITKALTPFGQVESSLSRKYDGTGLGLPLSRSLIELHGGRLKIESEPEKGTEVTLHFPGNRIVQRKSLREDTSQANSA</sequence>
<dbReference type="SUPFAM" id="SSF55874">
    <property type="entry name" value="ATPase domain of HSP90 chaperone/DNA topoisomerase II/histidine kinase"/>
    <property type="match status" value="1"/>
</dbReference>
<keyword evidence="12 14" id="KW-0472">Membrane</keyword>
<dbReference type="Pfam" id="PF00512">
    <property type="entry name" value="HisKA"/>
    <property type="match status" value="1"/>
</dbReference>
<dbReference type="PROSITE" id="PS50109">
    <property type="entry name" value="HIS_KIN"/>
    <property type="match status" value="1"/>
</dbReference>
<keyword evidence="9" id="KW-0067">ATP-binding</keyword>
<keyword evidence="20" id="KW-1185">Reference proteome</keyword>
<feature type="domain" description="PAC" evidence="17">
    <location>
        <begin position="360"/>
        <end position="413"/>
    </location>
</feature>
<evidence type="ECO:0000256" key="6">
    <source>
        <dbReference type="ARBA" id="ARBA00022692"/>
    </source>
</evidence>
<proteinExistence type="predicted"/>
<dbReference type="InterPro" id="IPR004358">
    <property type="entry name" value="Sig_transdc_His_kin-like_C"/>
</dbReference>
<reference evidence="19 20" key="1">
    <citation type="submission" date="2019-06" db="EMBL/GenBank/DDBJ databases">
        <title>Whole genome sequence for Rhodospirillaceae sp. R148.</title>
        <authorList>
            <person name="Wang G."/>
        </authorList>
    </citation>
    <scope>NUCLEOTIDE SEQUENCE [LARGE SCALE GENOMIC DNA]</scope>
    <source>
        <strain evidence="19 20">R148</strain>
    </source>
</reference>
<dbReference type="Pfam" id="PF02518">
    <property type="entry name" value="HATPase_c"/>
    <property type="match status" value="1"/>
</dbReference>
<evidence type="ECO:0000256" key="5">
    <source>
        <dbReference type="ARBA" id="ARBA00022679"/>
    </source>
</evidence>
<dbReference type="InterPro" id="IPR013767">
    <property type="entry name" value="PAS_fold"/>
</dbReference>
<dbReference type="SUPFAM" id="SSF55785">
    <property type="entry name" value="PYP-like sensor domain (PAS domain)"/>
    <property type="match status" value="2"/>
</dbReference>
<protein>
    <recommendedName>
        <fullName evidence="3">histidine kinase</fullName>
        <ecNumber evidence="3">2.7.13.3</ecNumber>
    </recommendedName>
</protein>
<dbReference type="Gene3D" id="1.10.287.130">
    <property type="match status" value="1"/>
</dbReference>
<dbReference type="CDD" id="cd00130">
    <property type="entry name" value="PAS"/>
    <property type="match status" value="2"/>
</dbReference>
<dbReference type="InterPro" id="IPR035965">
    <property type="entry name" value="PAS-like_dom_sf"/>
</dbReference>
<feature type="domain" description="PAS" evidence="16">
    <location>
        <begin position="414"/>
        <end position="484"/>
    </location>
</feature>
<comment type="caution">
    <text evidence="19">The sequence shown here is derived from an EMBL/GenBank/DDBJ whole genome shotgun (WGS) entry which is preliminary data.</text>
</comment>
<evidence type="ECO:0000256" key="1">
    <source>
        <dbReference type="ARBA" id="ARBA00000085"/>
    </source>
</evidence>
<evidence type="ECO:0000256" key="8">
    <source>
        <dbReference type="ARBA" id="ARBA00022777"/>
    </source>
</evidence>
<dbReference type="SMART" id="SM00388">
    <property type="entry name" value="HisKA"/>
    <property type="match status" value="1"/>
</dbReference>
<dbReference type="Gene3D" id="3.30.450.20">
    <property type="entry name" value="PAS domain"/>
    <property type="match status" value="2"/>
</dbReference>
<dbReference type="AlphaFoldDB" id="A0A545U2S6"/>
<dbReference type="InterPro" id="IPR036097">
    <property type="entry name" value="HisK_dim/P_sf"/>
</dbReference>
<dbReference type="CDD" id="cd00082">
    <property type="entry name" value="HisKA"/>
    <property type="match status" value="1"/>
</dbReference>
<dbReference type="InterPro" id="IPR000014">
    <property type="entry name" value="PAS"/>
</dbReference>
<keyword evidence="11" id="KW-0902">Two-component regulatory system</keyword>
<evidence type="ECO:0000259" key="15">
    <source>
        <dbReference type="PROSITE" id="PS50109"/>
    </source>
</evidence>
<dbReference type="InterPro" id="IPR000700">
    <property type="entry name" value="PAS-assoc_C"/>
</dbReference>
<dbReference type="PROSITE" id="PS50839">
    <property type="entry name" value="CHASE"/>
    <property type="match status" value="1"/>
</dbReference>
<keyword evidence="5" id="KW-0808">Transferase</keyword>
<feature type="domain" description="CHASE" evidence="18">
    <location>
        <begin position="105"/>
        <end position="238"/>
    </location>
</feature>
<dbReference type="InterPro" id="IPR036890">
    <property type="entry name" value="HATPase_C_sf"/>
</dbReference>
<dbReference type="InterPro" id="IPR003661">
    <property type="entry name" value="HisK_dim/P_dom"/>
</dbReference>
<dbReference type="Pfam" id="PF08448">
    <property type="entry name" value="PAS_4"/>
    <property type="match status" value="1"/>
</dbReference>
<dbReference type="NCBIfam" id="TIGR00229">
    <property type="entry name" value="sensory_box"/>
    <property type="match status" value="2"/>
</dbReference>
<dbReference type="PROSITE" id="PS50113">
    <property type="entry name" value="PAC"/>
    <property type="match status" value="2"/>
</dbReference>
<dbReference type="Proteomes" id="UP000315252">
    <property type="component" value="Unassembled WGS sequence"/>
</dbReference>
<dbReference type="PANTHER" id="PTHR43047">
    <property type="entry name" value="TWO-COMPONENT HISTIDINE PROTEIN KINASE"/>
    <property type="match status" value="1"/>
</dbReference>
<dbReference type="SMART" id="SM00091">
    <property type="entry name" value="PAS"/>
    <property type="match status" value="2"/>
</dbReference>
<dbReference type="PROSITE" id="PS50112">
    <property type="entry name" value="PAS"/>
    <property type="match status" value="1"/>
</dbReference>
<dbReference type="GO" id="GO:0009927">
    <property type="term" value="F:histidine phosphotransfer kinase activity"/>
    <property type="evidence" value="ECO:0007669"/>
    <property type="project" value="TreeGrafter"/>
</dbReference>
<dbReference type="EMBL" id="VHSH01000001">
    <property type="protein sequence ID" value="TQV83771.1"/>
    <property type="molecule type" value="Genomic_DNA"/>
</dbReference>
<dbReference type="FunFam" id="1.10.287.130:FF:000038">
    <property type="entry name" value="Sensory transduction histidine kinase"/>
    <property type="match status" value="1"/>
</dbReference>
<evidence type="ECO:0000256" key="7">
    <source>
        <dbReference type="ARBA" id="ARBA00022741"/>
    </source>
</evidence>
<dbReference type="SMART" id="SM01079">
    <property type="entry name" value="CHASE"/>
    <property type="match status" value="1"/>
</dbReference>
<evidence type="ECO:0000259" key="17">
    <source>
        <dbReference type="PROSITE" id="PS50113"/>
    </source>
</evidence>
<evidence type="ECO:0000256" key="9">
    <source>
        <dbReference type="ARBA" id="ARBA00022840"/>
    </source>
</evidence>
<dbReference type="Pfam" id="PF03924">
    <property type="entry name" value="CHASE"/>
    <property type="match status" value="1"/>
</dbReference>
<dbReference type="PRINTS" id="PR00344">
    <property type="entry name" value="BCTRLSENSOR"/>
</dbReference>
<dbReference type="CDD" id="cd16922">
    <property type="entry name" value="HATPase_EvgS-ArcB-TorS-like"/>
    <property type="match status" value="1"/>
</dbReference>
<dbReference type="InterPro" id="IPR013656">
    <property type="entry name" value="PAS_4"/>
</dbReference>
<evidence type="ECO:0000313" key="19">
    <source>
        <dbReference type="EMBL" id="TQV83771.1"/>
    </source>
</evidence>
<dbReference type="InterPro" id="IPR005467">
    <property type="entry name" value="His_kinase_dom"/>
</dbReference>
<evidence type="ECO:0000313" key="20">
    <source>
        <dbReference type="Proteomes" id="UP000315252"/>
    </source>
</evidence>
<keyword evidence="7" id="KW-0547">Nucleotide-binding</keyword>
<dbReference type="FunFam" id="3.30.565.10:FF:000006">
    <property type="entry name" value="Sensor histidine kinase WalK"/>
    <property type="match status" value="1"/>
</dbReference>
<feature type="domain" description="Histidine kinase" evidence="15">
    <location>
        <begin position="558"/>
        <end position="780"/>
    </location>
</feature>
<feature type="transmembrane region" description="Helical" evidence="14">
    <location>
        <begin position="256"/>
        <end position="275"/>
    </location>
</feature>
<feature type="domain" description="PAC" evidence="17">
    <location>
        <begin position="487"/>
        <end position="540"/>
    </location>
</feature>
<dbReference type="Pfam" id="PF00989">
    <property type="entry name" value="PAS"/>
    <property type="match status" value="1"/>
</dbReference>
<feature type="coiled-coil region" evidence="13">
    <location>
        <begin position="526"/>
        <end position="558"/>
    </location>
</feature>
<evidence type="ECO:0000256" key="12">
    <source>
        <dbReference type="ARBA" id="ARBA00023136"/>
    </source>
</evidence>
<dbReference type="InterPro" id="IPR006189">
    <property type="entry name" value="CHASE_dom"/>
</dbReference>
<feature type="transmembrane region" description="Helical" evidence="14">
    <location>
        <begin position="12"/>
        <end position="32"/>
    </location>
</feature>
<keyword evidence="8" id="KW-0418">Kinase</keyword>
<evidence type="ECO:0000256" key="10">
    <source>
        <dbReference type="ARBA" id="ARBA00022989"/>
    </source>
</evidence>
<evidence type="ECO:0000259" key="18">
    <source>
        <dbReference type="PROSITE" id="PS50839"/>
    </source>
</evidence>
<comment type="catalytic activity">
    <reaction evidence="1">
        <text>ATP + protein L-histidine = ADP + protein N-phospho-L-histidine.</text>
        <dbReference type="EC" id="2.7.13.3"/>
    </reaction>
</comment>
<dbReference type="Gene3D" id="3.30.450.350">
    <property type="entry name" value="CHASE domain"/>
    <property type="match status" value="1"/>
</dbReference>
<name>A0A545U2S6_9PROT</name>
<organism evidence="19 20">
    <name type="scientific">Denitrobaculum tricleocarpae</name>
    <dbReference type="NCBI Taxonomy" id="2591009"/>
    <lineage>
        <taxon>Bacteria</taxon>
        <taxon>Pseudomonadati</taxon>
        <taxon>Pseudomonadota</taxon>
        <taxon>Alphaproteobacteria</taxon>
        <taxon>Rhodospirillales</taxon>
        <taxon>Rhodospirillaceae</taxon>
        <taxon>Denitrobaculum</taxon>
    </lineage>
</organism>
<dbReference type="OrthoDB" id="8477705at2"/>
<keyword evidence="13" id="KW-0175">Coiled coil</keyword>
<dbReference type="SMART" id="SM00387">
    <property type="entry name" value="HATPase_c"/>
    <property type="match status" value="1"/>
</dbReference>
<accession>A0A545U2S6</accession>